<keyword evidence="2" id="KW-0808">Transferase</keyword>
<evidence type="ECO:0000259" key="3">
    <source>
        <dbReference type="Pfam" id="PF00535"/>
    </source>
</evidence>
<reference evidence="5" key="1">
    <citation type="journal article" date="2019" name="Int. J. Syst. Evol. Microbiol.">
        <title>The Global Catalogue of Microorganisms (GCM) 10K type strain sequencing project: providing services to taxonomists for standard genome sequencing and annotation.</title>
        <authorList>
            <consortium name="The Broad Institute Genomics Platform"/>
            <consortium name="The Broad Institute Genome Sequencing Center for Infectious Disease"/>
            <person name="Wu L."/>
            <person name="Ma J."/>
        </authorList>
    </citation>
    <scope>NUCLEOTIDE SEQUENCE [LARGE SCALE GENOMIC DNA]</scope>
    <source>
        <strain evidence="5">JCM 17917</strain>
    </source>
</reference>
<dbReference type="InterPro" id="IPR001173">
    <property type="entry name" value="Glyco_trans_2-like"/>
</dbReference>
<evidence type="ECO:0000256" key="1">
    <source>
        <dbReference type="ARBA" id="ARBA00022676"/>
    </source>
</evidence>
<dbReference type="Pfam" id="PF00535">
    <property type="entry name" value="Glycos_transf_2"/>
    <property type="match status" value="1"/>
</dbReference>
<evidence type="ECO:0000313" key="5">
    <source>
        <dbReference type="Proteomes" id="UP001501844"/>
    </source>
</evidence>
<keyword evidence="1" id="KW-0328">Glycosyltransferase</keyword>
<dbReference type="CDD" id="cd00761">
    <property type="entry name" value="Glyco_tranf_GTA_type"/>
    <property type="match status" value="1"/>
</dbReference>
<dbReference type="RefSeq" id="WP_345161180.1">
    <property type="nucleotide sequence ID" value="NZ_BAABGX010000001.1"/>
</dbReference>
<dbReference type="SUPFAM" id="SSF53448">
    <property type="entry name" value="Nucleotide-diphospho-sugar transferases"/>
    <property type="match status" value="1"/>
</dbReference>
<dbReference type="InterPro" id="IPR029044">
    <property type="entry name" value="Nucleotide-diphossugar_trans"/>
</dbReference>
<dbReference type="PANTHER" id="PTHR22916">
    <property type="entry name" value="GLYCOSYLTRANSFERASE"/>
    <property type="match status" value="1"/>
</dbReference>
<keyword evidence="5" id="KW-1185">Reference proteome</keyword>
<comment type="caution">
    <text evidence="4">The sequence shown here is derived from an EMBL/GenBank/DDBJ whole genome shotgun (WGS) entry which is preliminary data.</text>
</comment>
<accession>A0ABP8F4T2</accession>
<proteinExistence type="predicted"/>
<gene>
    <name evidence="4" type="ORF">GCM10023183_00710</name>
</gene>
<evidence type="ECO:0000256" key="2">
    <source>
        <dbReference type="ARBA" id="ARBA00022679"/>
    </source>
</evidence>
<dbReference type="Gene3D" id="3.90.550.10">
    <property type="entry name" value="Spore Coat Polysaccharide Biosynthesis Protein SpsA, Chain A"/>
    <property type="match status" value="1"/>
</dbReference>
<dbReference type="PANTHER" id="PTHR22916:SF51">
    <property type="entry name" value="GLYCOSYLTRANSFERASE EPSH-RELATED"/>
    <property type="match status" value="1"/>
</dbReference>
<name>A0ABP8F4T2_9BACT</name>
<dbReference type="Proteomes" id="UP001501844">
    <property type="component" value="Unassembled WGS sequence"/>
</dbReference>
<evidence type="ECO:0000313" key="4">
    <source>
        <dbReference type="EMBL" id="GAA4295181.1"/>
    </source>
</evidence>
<sequence length="369" mass="43047">MRPKISVLVAVYNLEFYIERCLESLAKQTLKEIEVLVINDGGSDESQLIIDEYVVNYPSIFKSFIKENGGHGSSLNYGIERATGEYLMIVDGDDFLDEDTCEFMYDKAKEKDVDMVMGNLFYIFPDSTLIFKPVHEDSELLIEGSNKSLLFRNWATPCARIYRRELFEDPELRFVPGIVFADANFAPKSYHAAKSIYYVNKNLYNYDITRPTQSMKLNNVKILDIITGMRDMLQYYKNKGEFDLYKTELQYYVGMHCLAWVNKIKFSEGFSRSKALRELFKVADDYFGDSWLQDKNIKTLRGRKAYHWVRLGRMTNYYSFIVAWRLAQKSGKFDQALSKAFKIPLSGYSWVSSKVQKRLNDLLYVKVWG</sequence>
<dbReference type="EMBL" id="BAABGX010000001">
    <property type="protein sequence ID" value="GAA4295181.1"/>
    <property type="molecule type" value="Genomic_DNA"/>
</dbReference>
<feature type="domain" description="Glycosyltransferase 2-like" evidence="3">
    <location>
        <begin position="6"/>
        <end position="168"/>
    </location>
</feature>
<protein>
    <submittedName>
        <fullName evidence="4">Glycosyltransferase family 2 protein</fullName>
    </submittedName>
</protein>
<organism evidence="4 5">
    <name type="scientific">Nibribacter koreensis</name>
    <dbReference type="NCBI Taxonomy" id="1084519"/>
    <lineage>
        <taxon>Bacteria</taxon>
        <taxon>Pseudomonadati</taxon>
        <taxon>Bacteroidota</taxon>
        <taxon>Cytophagia</taxon>
        <taxon>Cytophagales</taxon>
        <taxon>Hymenobacteraceae</taxon>
        <taxon>Nibribacter</taxon>
    </lineage>
</organism>